<reference evidence="3 4" key="1">
    <citation type="journal article" date="2016" name="Nat. Commun.">
        <title>Thousands of microbial genomes shed light on interconnected biogeochemical processes in an aquifer system.</title>
        <authorList>
            <person name="Anantharaman K."/>
            <person name="Brown C.T."/>
            <person name="Hug L.A."/>
            <person name="Sharon I."/>
            <person name="Castelle C.J."/>
            <person name="Probst A.J."/>
            <person name="Thomas B.C."/>
            <person name="Singh A."/>
            <person name="Wilkins M.J."/>
            <person name="Karaoz U."/>
            <person name="Brodie E.L."/>
            <person name="Williams K.H."/>
            <person name="Hubbard S.S."/>
            <person name="Banfield J.F."/>
        </authorList>
    </citation>
    <scope>NUCLEOTIDE SEQUENCE [LARGE SCALE GENOMIC DNA]</scope>
</reference>
<dbReference type="PANTHER" id="PTHR35788">
    <property type="entry name" value="EXPORTED PROTEIN-RELATED"/>
    <property type="match status" value="1"/>
</dbReference>
<comment type="caution">
    <text evidence="3">The sequence shown here is derived from an EMBL/GenBank/DDBJ whole genome shotgun (WGS) entry which is preliminary data.</text>
</comment>
<sequence length="648" mass="70903">MKKRLSFFFQLNVKWWVHGLIIFFVLLLAAVSALQTYAWLQRDKIYPGVKVGSFPMGGLTQAQAEETLQATIEPIRGQGLIFSWRNRTITVPNIVSATADPDLAYEVISYDLAKTVQRLKSFGRQGSFLAVWRDRLSALMGQAEIEPIFSWRQDKALDILKSNLSSLEEPGQNAGFLIQDQEVTVEPERVGLVFDYEAAISEAEGQLLNLIFKPIALSLKQEAPTITSSYVNALLPAAQAFLAGSDVTVNYASSTWPLKRGQLAETLEPRFGGNGGQEVILGLAQDKLSELLLPARQAIDIPAQEPKFRLAGSKAVEFQASVIGREVDIEATRKLWEQEIINKGAAELSVVVSEKQPAKQVADLNNLGIKELLGVGKSNFKGSPRNRRHNIAIGAAAANGTLIAPGEEFSLLKTLGKVDAAAGYLPELVIKGNKTVPEYGGGLCQIGTTTFRGTLAAGLPVTERQNHSYTVSYYFNEKGLPGTDATIYDPRPDYRFKNDTANYVLIITRIEGDIIFFEYWGTKDGRQVEQSDVRVWDRIGAGPTKLIETLDLKPGEKKCTETAHAGIKAAFDYKIAYPDGQVAATTFTSQYRPWPAVCLIGVEKLSTEEEAKESETDVASPEPAPLPETEPENPPVVAPEDASAAIIN</sequence>
<evidence type="ECO:0000313" key="4">
    <source>
        <dbReference type="Proteomes" id="UP000178109"/>
    </source>
</evidence>
<dbReference type="STRING" id="1798553.A3H70_05755"/>
<dbReference type="EMBL" id="MHKO01000004">
    <property type="protein sequence ID" value="OGY93143.1"/>
    <property type="molecule type" value="Genomic_DNA"/>
</dbReference>
<evidence type="ECO:0000259" key="2">
    <source>
        <dbReference type="Pfam" id="PF12229"/>
    </source>
</evidence>
<accession>A0A1G2BVH5</accession>
<dbReference type="InterPro" id="IPR052913">
    <property type="entry name" value="Glycopeptide_resist_protein"/>
</dbReference>
<evidence type="ECO:0000313" key="3">
    <source>
        <dbReference type="EMBL" id="OGY93143.1"/>
    </source>
</evidence>
<evidence type="ECO:0000256" key="1">
    <source>
        <dbReference type="SAM" id="MobiDB-lite"/>
    </source>
</evidence>
<dbReference type="InterPro" id="IPR007391">
    <property type="entry name" value="Vancomycin_resist_VanW"/>
</dbReference>
<dbReference type="AlphaFoldDB" id="A0A1G2BVH5"/>
<dbReference type="InterPro" id="IPR022029">
    <property type="entry name" value="YoaR-like_PG-bd"/>
</dbReference>
<dbReference type="Proteomes" id="UP000178109">
    <property type="component" value="Unassembled WGS sequence"/>
</dbReference>
<dbReference type="Pfam" id="PF12229">
    <property type="entry name" value="PG_binding_4"/>
    <property type="match status" value="1"/>
</dbReference>
<feature type="compositionally biased region" description="Pro residues" evidence="1">
    <location>
        <begin position="622"/>
        <end position="637"/>
    </location>
</feature>
<organism evidence="3 4">
    <name type="scientific">Candidatus Komeilibacteria bacterium RIFCSPLOWO2_02_FULL_48_11</name>
    <dbReference type="NCBI Taxonomy" id="1798553"/>
    <lineage>
        <taxon>Bacteria</taxon>
        <taxon>Candidatus Komeiliibacteriota</taxon>
    </lineage>
</organism>
<name>A0A1G2BVH5_9BACT</name>
<feature type="domain" description="YoaR-like putative peptidoglycan binding" evidence="2">
    <location>
        <begin position="108"/>
        <end position="209"/>
    </location>
</feature>
<dbReference type="Pfam" id="PF04294">
    <property type="entry name" value="VanW"/>
    <property type="match status" value="1"/>
</dbReference>
<feature type="region of interest" description="Disordered" evidence="1">
    <location>
        <begin position="608"/>
        <end position="648"/>
    </location>
</feature>
<gene>
    <name evidence="3" type="ORF">A3H70_05755</name>
</gene>
<dbReference type="PANTHER" id="PTHR35788:SF1">
    <property type="entry name" value="EXPORTED PROTEIN"/>
    <property type="match status" value="1"/>
</dbReference>
<proteinExistence type="predicted"/>
<protein>
    <recommendedName>
        <fullName evidence="2">YoaR-like putative peptidoglycan binding domain-containing protein</fullName>
    </recommendedName>
</protein>